<keyword evidence="3 5" id="KW-0694">RNA-binding</keyword>
<dbReference type="InterPro" id="IPR003751">
    <property type="entry name" value="CsrA"/>
</dbReference>
<dbReference type="PANTHER" id="PTHR34984:SF1">
    <property type="entry name" value="CARBON STORAGE REGULATOR"/>
    <property type="match status" value="1"/>
</dbReference>
<dbReference type="NCBIfam" id="NF002469">
    <property type="entry name" value="PRK01712.1"/>
    <property type="match status" value="1"/>
</dbReference>
<evidence type="ECO:0000256" key="4">
    <source>
        <dbReference type="ARBA" id="ARBA00023159"/>
    </source>
</evidence>
<evidence type="ECO:0000313" key="7">
    <source>
        <dbReference type="Proteomes" id="UP000251617"/>
    </source>
</evidence>
<evidence type="ECO:0000256" key="5">
    <source>
        <dbReference type="HAMAP-Rule" id="MF_00167"/>
    </source>
</evidence>
<gene>
    <name evidence="5 6" type="primary">csrA</name>
    <name evidence="6" type="ORF">C1S65_19680</name>
</gene>
<dbReference type="SUPFAM" id="SSF117130">
    <property type="entry name" value="CsrA-like"/>
    <property type="match status" value="1"/>
</dbReference>
<comment type="function">
    <text evidence="5">A key translational regulator that binds mRNA to regulate translation initiation and/or mRNA stability. Mediates global changes in gene expression, shifting from rapid growth to stress survival by linking envelope stress, the stringent response and the catabolite repression systems. Usually binds in the 5'-UTR; binding at or near the Shine-Dalgarno sequence prevents ribosome-binding, repressing translation, binding elsewhere in the 5'-UTR can activate translation and/or stabilize the mRNA. Its function is antagonized by small RNA(s).</text>
</comment>
<dbReference type="GO" id="GO:0045948">
    <property type="term" value="P:positive regulation of translational initiation"/>
    <property type="evidence" value="ECO:0007669"/>
    <property type="project" value="UniProtKB-UniRule"/>
</dbReference>
<comment type="subcellular location">
    <subcellularLocation>
        <location evidence="5">Cytoplasm</location>
    </subcellularLocation>
</comment>
<dbReference type="Pfam" id="PF02599">
    <property type="entry name" value="CsrA"/>
    <property type="match status" value="1"/>
</dbReference>
<dbReference type="RefSeq" id="WP_063545790.1">
    <property type="nucleotide sequence ID" value="NZ_CP011789.1"/>
</dbReference>
<dbReference type="GO" id="GO:0045947">
    <property type="term" value="P:negative regulation of translational initiation"/>
    <property type="evidence" value="ECO:0007669"/>
    <property type="project" value="UniProtKB-UniRule"/>
</dbReference>
<comment type="similarity">
    <text evidence="5">Belongs to the CsrA/RsmA family.</text>
</comment>
<dbReference type="Proteomes" id="UP000251617">
    <property type="component" value="Chromosome"/>
</dbReference>
<proteinExistence type="inferred from homology"/>
<sequence length="62" mass="6910">MLVIGRDVGEVVTIGENIRIKVMAVEGGVVRFGISAPREVVVHRSEIYKRIKEQELERSSSS</sequence>
<reference evidence="6 7" key="1">
    <citation type="submission" date="2018-06" db="EMBL/GenBank/DDBJ databases">
        <title>The genome of Pseudomonas putida NX-1, a lignin degrader.</title>
        <authorList>
            <person name="Xu Z."/>
        </authorList>
    </citation>
    <scope>NUCLEOTIDE SEQUENCE [LARGE SCALE GENOMIC DNA]</scope>
    <source>
        <strain evidence="6 7">NX-1</strain>
    </source>
</reference>
<dbReference type="AlphaFoldDB" id="A0AAD0L8B2"/>
<keyword evidence="2 5" id="KW-0810">Translation regulation</keyword>
<dbReference type="GO" id="GO:0005829">
    <property type="term" value="C:cytosol"/>
    <property type="evidence" value="ECO:0007669"/>
    <property type="project" value="TreeGrafter"/>
</dbReference>
<dbReference type="GO" id="GO:0006402">
    <property type="term" value="P:mRNA catabolic process"/>
    <property type="evidence" value="ECO:0007669"/>
    <property type="project" value="InterPro"/>
</dbReference>
<evidence type="ECO:0000256" key="1">
    <source>
        <dbReference type="ARBA" id="ARBA00022490"/>
    </source>
</evidence>
<dbReference type="HAMAP" id="MF_00167">
    <property type="entry name" value="CsrA"/>
    <property type="match status" value="1"/>
</dbReference>
<dbReference type="Gene3D" id="2.60.40.4380">
    <property type="entry name" value="Translational regulator CsrA"/>
    <property type="match status" value="1"/>
</dbReference>
<keyword evidence="5" id="KW-0678">Repressor</keyword>
<dbReference type="InterPro" id="IPR036107">
    <property type="entry name" value="CsrA_sf"/>
</dbReference>
<dbReference type="GO" id="GO:0006109">
    <property type="term" value="P:regulation of carbohydrate metabolic process"/>
    <property type="evidence" value="ECO:0007669"/>
    <property type="project" value="UniProtKB-UniRule"/>
</dbReference>
<organism evidence="6 7">
    <name type="scientific">Pseudomonas putida</name>
    <name type="common">Arthrobacter siderocapsulatus</name>
    <dbReference type="NCBI Taxonomy" id="303"/>
    <lineage>
        <taxon>Bacteria</taxon>
        <taxon>Pseudomonadati</taxon>
        <taxon>Pseudomonadota</taxon>
        <taxon>Gammaproteobacteria</taxon>
        <taxon>Pseudomonadales</taxon>
        <taxon>Pseudomonadaceae</taxon>
        <taxon>Pseudomonas</taxon>
    </lineage>
</organism>
<name>A0AAD0L8B2_PSEPU</name>
<dbReference type="EMBL" id="CP030750">
    <property type="protein sequence ID" value="AXA26221.1"/>
    <property type="molecule type" value="Genomic_DNA"/>
</dbReference>
<evidence type="ECO:0000256" key="2">
    <source>
        <dbReference type="ARBA" id="ARBA00022845"/>
    </source>
</evidence>
<dbReference type="PANTHER" id="PTHR34984">
    <property type="entry name" value="CARBON STORAGE REGULATOR"/>
    <property type="match status" value="1"/>
</dbReference>
<dbReference type="NCBIfam" id="TIGR00202">
    <property type="entry name" value="csrA"/>
    <property type="match status" value="1"/>
</dbReference>
<keyword evidence="4 5" id="KW-0010">Activator</keyword>
<protein>
    <recommendedName>
        <fullName evidence="5">Translational regulator CsrA</fullName>
    </recommendedName>
    <alternativeName>
        <fullName evidence="5">Carbon storage regulator</fullName>
    </alternativeName>
</protein>
<keyword evidence="1 5" id="KW-0963">Cytoplasm</keyword>
<comment type="subunit">
    <text evidence="5">Homodimer; the beta-strands of each monomer intercalate to form a hydrophobic core, while the alpha-helices form wings that extend away from the core.</text>
</comment>
<dbReference type="GO" id="GO:0048027">
    <property type="term" value="F:mRNA 5'-UTR binding"/>
    <property type="evidence" value="ECO:0007669"/>
    <property type="project" value="UniProtKB-UniRule"/>
</dbReference>
<evidence type="ECO:0000313" key="6">
    <source>
        <dbReference type="EMBL" id="AXA26221.1"/>
    </source>
</evidence>
<accession>A0AAD0L8B2</accession>
<evidence type="ECO:0000256" key="3">
    <source>
        <dbReference type="ARBA" id="ARBA00022884"/>
    </source>
</evidence>